<dbReference type="InterPro" id="IPR036935">
    <property type="entry name" value="Ribosomal_bL9_N_sf"/>
</dbReference>
<evidence type="ECO:0000313" key="9">
    <source>
        <dbReference type="EMBL" id="CAK0876450.1"/>
    </source>
</evidence>
<dbReference type="InterPro" id="IPR036791">
    <property type="entry name" value="Ribosomal_bL9_C_sf"/>
</dbReference>
<keyword evidence="5" id="KW-0687">Ribonucleoprotein</keyword>
<sequence>MVRNLMRERKCVLIDLRGEDQASGLIEGALHVPAVDKVPFLTKVPDLVRQFADERLVIFTCQYSAHRAPQCANWYRQRTGRQQQVGILSGGFRGWEAAGLPVQGVPPPGQALAADDTALQLGAQFMLSVDAARRQAAQPQEQRSGSAGTLVQAQAGALPRHLPATYAAPLSQQAPPAQTSSVRAPAGAQPAPPTPPTLAPPQHEELPRREPQHPVPQALPQQAPQAQQQQQASQASQLAAATAQQVAAPAPRVQAARKPYVPPHLPNTVPTIKGVEHIDPETVGDLLAANQCLLVDLRGEDRSSGLIEAGCSPMAFASAALSTLAIALFCVSWASGATWGSSDAWDSKATEASAWGRNDWRSGEQQQQTDTWNPGWKHTTYDTWRSSAGKWEPNFDQRNSDGGDSKPTQASRRICAKWGSHEIFESDRQPILKVLEPFKVGSVDLAVDPEAVILARTPEHELIATTAKFTHRNTGADPARDGEVDQGPDYPRNDAAMAWLSTKAGAAFCGGIRPGPRECSVAQRAWRQWENPGPGEGPPGDEIYVETKGVIDVLLIKDHEKLGPAGQVVTVKRGRFRNWLLPRGYAVRRDPELENQYVAKIEENKEVQRQENAKTLETKKQLEGLGKLTIPKRIKEGTDGEIYGSLTPTNVGELLTQMSGIPVRISSIEVPKIEAIGTYTVTVQLSAQTKALITVDIVPEGRGGNSVPPPFGS</sequence>
<name>A0ABN9VSJ0_9DINO</name>
<feature type="compositionally biased region" description="Basic and acidic residues" evidence="7">
    <location>
        <begin position="393"/>
        <end position="404"/>
    </location>
</feature>
<dbReference type="Pfam" id="PF00581">
    <property type="entry name" value="Rhodanese"/>
    <property type="match status" value="1"/>
</dbReference>
<keyword evidence="4" id="KW-0689">Ribosomal protein</keyword>
<dbReference type="InterPro" id="IPR001763">
    <property type="entry name" value="Rhodanese-like_dom"/>
</dbReference>
<feature type="compositionally biased region" description="Basic and acidic residues" evidence="7">
    <location>
        <begin position="202"/>
        <end position="212"/>
    </location>
</feature>
<keyword evidence="3" id="KW-0694">RNA-binding</keyword>
<dbReference type="Gene3D" id="3.10.430.100">
    <property type="entry name" value="Ribosomal protein L9, C-terminal domain"/>
    <property type="match status" value="1"/>
</dbReference>
<evidence type="ECO:0000256" key="7">
    <source>
        <dbReference type="SAM" id="MobiDB-lite"/>
    </source>
</evidence>
<reference evidence="9" key="1">
    <citation type="submission" date="2023-10" db="EMBL/GenBank/DDBJ databases">
        <authorList>
            <person name="Chen Y."/>
            <person name="Shah S."/>
            <person name="Dougan E. K."/>
            <person name="Thang M."/>
            <person name="Chan C."/>
        </authorList>
    </citation>
    <scope>NUCLEOTIDE SEQUENCE [LARGE SCALE GENOMIC DNA]</scope>
</reference>
<accession>A0ABN9VSJ0</accession>
<dbReference type="SUPFAM" id="SSF52821">
    <property type="entry name" value="Rhodanese/Cell cycle control phosphatase"/>
    <property type="match status" value="1"/>
</dbReference>
<dbReference type="Proteomes" id="UP001189429">
    <property type="component" value="Unassembled WGS sequence"/>
</dbReference>
<dbReference type="SUPFAM" id="SSF55653">
    <property type="entry name" value="Ribosomal protein L9 C-domain"/>
    <property type="match status" value="1"/>
</dbReference>
<dbReference type="InterPro" id="IPR009027">
    <property type="entry name" value="Ribosomal_bL9/RNase_H1_N"/>
</dbReference>
<dbReference type="Gene3D" id="3.40.250.10">
    <property type="entry name" value="Rhodanese-like domain"/>
    <property type="match status" value="1"/>
</dbReference>
<evidence type="ECO:0000256" key="3">
    <source>
        <dbReference type="ARBA" id="ARBA00022884"/>
    </source>
</evidence>
<keyword evidence="2" id="KW-0699">rRNA-binding</keyword>
<dbReference type="InterPro" id="IPR020069">
    <property type="entry name" value="Ribosomal_bL9_C"/>
</dbReference>
<dbReference type="InterPro" id="IPR020070">
    <property type="entry name" value="Ribosomal_bL9_N"/>
</dbReference>
<evidence type="ECO:0000256" key="1">
    <source>
        <dbReference type="ARBA" id="ARBA00010605"/>
    </source>
</evidence>
<dbReference type="InterPro" id="IPR036873">
    <property type="entry name" value="Rhodanese-like_dom_sf"/>
</dbReference>
<organism evidence="9 10">
    <name type="scientific">Prorocentrum cordatum</name>
    <dbReference type="NCBI Taxonomy" id="2364126"/>
    <lineage>
        <taxon>Eukaryota</taxon>
        <taxon>Sar</taxon>
        <taxon>Alveolata</taxon>
        <taxon>Dinophyceae</taxon>
        <taxon>Prorocentrales</taxon>
        <taxon>Prorocentraceae</taxon>
        <taxon>Prorocentrum</taxon>
    </lineage>
</organism>
<evidence type="ECO:0000313" key="10">
    <source>
        <dbReference type="Proteomes" id="UP001189429"/>
    </source>
</evidence>
<dbReference type="NCBIfam" id="TIGR00158">
    <property type="entry name" value="L9"/>
    <property type="match status" value="1"/>
</dbReference>
<dbReference type="Gene3D" id="3.40.5.10">
    <property type="entry name" value="Ribosomal protein L9, N-terminal domain"/>
    <property type="match status" value="1"/>
</dbReference>
<comment type="caution">
    <text evidence="9">The sequence shown here is derived from an EMBL/GenBank/DDBJ whole genome shotgun (WGS) entry which is preliminary data.</text>
</comment>
<dbReference type="InterPro" id="IPR000244">
    <property type="entry name" value="Ribosomal_bL9"/>
</dbReference>
<dbReference type="HAMAP" id="MF_00503">
    <property type="entry name" value="Ribosomal_bL9"/>
    <property type="match status" value="1"/>
</dbReference>
<evidence type="ECO:0000256" key="4">
    <source>
        <dbReference type="ARBA" id="ARBA00022980"/>
    </source>
</evidence>
<feature type="domain" description="Rhodanese" evidence="8">
    <location>
        <begin position="7"/>
        <end position="104"/>
    </location>
</feature>
<protein>
    <recommendedName>
        <fullName evidence="6">50S ribosomal protein L9, chloroplastic</fullName>
    </recommendedName>
</protein>
<evidence type="ECO:0000256" key="5">
    <source>
        <dbReference type="ARBA" id="ARBA00023274"/>
    </source>
</evidence>
<feature type="compositionally biased region" description="Pro residues" evidence="7">
    <location>
        <begin position="190"/>
        <end position="199"/>
    </location>
</feature>
<evidence type="ECO:0000256" key="6">
    <source>
        <dbReference type="ARBA" id="ARBA00035427"/>
    </source>
</evidence>
<dbReference type="InterPro" id="IPR020594">
    <property type="entry name" value="Ribosomal_bL9_bac/chp"/>
</dbReference>
<dbReference type="PROSITE" id="PS50206">
    <property type="entry name" value="RHODANESE_3"/>
    <property type="match status" value="1"/>
</dbReference>
<proteinExistence type="inferred from homology"/>
<dbReference type="Pfam" id="PF03948">
    <property type="entry name" value="Ribosomal_L9_C"/>
    <property type="match status" value="1"/>
</dbReference>
<dbReference type="SUPFAM" id="SSF55658">
    <property type="entry name" value="L9 N-domain-like"/>
    <property type="match status" value="1"/>
</dbReference>
<dbReference type="Pfam" id="PF01281">
    <property type="entry name" value="Ribosomal_L9_N"/>
    <property type="match status" value="1"/>
</dbReference>
<keyword evidence="10" id="KW-1185">Reference proteome</keyword>
<feature type="region of interest" description="Disordered" evidence="7">
    <location>
        <begin position="170"/>
        <end position="240"/>
    </location>
</feature>
<dbReference type="EMBL" id="CAUYUJ010017627">
    <property type="protein sequence ID" value="CAK0876450.1"/>
    <property type="molecule type" value="Genomic_DNA"/>
</dbReference>
<feature type="compositionally biased region" description="Low complexity" evidence="7">
    <location>
        <begin position="170"/>
        <end position="189"/>
    </location>
</feature>
<evidence type="ECO:0000259" key="8">
    <source>
        <dbReference type="PROSITE" id="PS50206"/>
    </source>
</evidence>
<dbReference type="PANTHER" id="PTHR21368">
    <property type="entry name" value="50S RIBOSOMAL PROTEIN L9"/>
    <property type="match status" value="1"/>
</dbReference>
<feature type="compositionally biased region" description="Low complexity" evidence="7">
    <location>
        <begin position="216"/>
        <end position="240"/>
    </location>
</feature>
<evidence type="ECO:0000256" key="2">
    <source>
        <dbReference type="ARBA" id="ARBA00022730"/>
    </source>
</evidence>
<comment type="similarity">
    <text evidence="1">Belongs to the bacterial ribosomal protein bL9 family.</text>
</comment>
<feature type="region of interest" description="Disordered" evidence="7">
    <location>
        <begin position="355"/>
        <end position="411"/>
    </location>
</feature>
<feature type="compositionally biased region" description="Polar residues" evidence="7">
    <location>
        <begin position="363"/>
        <end position="372"/>
    </location>
</feature>
<gene>
    <name evidence="9" type="ORF">PCOR1329_LOCUS60811</name>
</gene>